<accession>A0AA39U6S8</accession>
<evidence type="ECO:0000256" key="1">
    <source>
        <dbReference type="SAM" id="MobiDB-lite"/>
    </source>
</evidence>
<reference evidence="2" key="1">
    <citation type="submission" date="2023-06" db="EMBL/GenBank/DDBJ databases">
        <title>Genome-scale phylogeny and comparative genomics of the fungal order Sordariales.</title>
        <authorList>
            <consortium name="Lawrence Berkeley National Laboratory"/>
            <person name="Hensen N."/>
            <person name="Bonometti L."/>
            <person name="Westerberg I."/>
            <person name="Brannstrom I.O."/>
            <person name="Guillou S."/>
            <person name="Cros-Aarteil S."/>
            <person name="Calhoun S."/>
            <person name="Haridas S."/>
            <person name="Kuo A."/>
            <person name="Mondo S."/>
            <person name="Pangilinan J."/>
            <person name="Riley R."/>
            <person name="Labutti K."/>
            <person name="Andreopoulos B."/>
            <person name="Lipzen A."/>
            <person name="Chen C."/>
            <person name="Yanf M."/>
            <person name="Daum C."/>
            <person name="Ng V."/>
            <person name="Clum A."/>
            <person name="Steindorff A."/>
            <person name="Ohm R."/>
            <person name="Martin F."/>
            <person name="Silar P."/>
            <person name="Natvig D."/>
            <person name="Lalanne C."/>
            <person name="Gautier V."/>
            <person name="Ament-Velasquez S.L."/>
            <person name="Kruys A."/>
            <person name="Hutchinson M.I."/>
            <person name="Powell A.J."/>
            <person name="Barry K."/>
            <person name="Miller A.N."/>
            <person name="Grigoriev I.V."/>
            <person name="Debuchy R."/>
            <person name="Gladieux P."/>
            <person name="Thoren M.H."/>
            <person name="Johannesson H."/>
        </authorList>
    </citation>
    <scope>NUCLEOTIDE SEQUENCE</scope>
    <source>
        <strain evidence="2">CBS 606.72</strain>
    </source>
</reference>
<organism evidence="2 3">
    <name type="scientific">Immersiella caudata</name>
    <dbReference type="NCBI Taxonomy" id="314043"/>
    <lineage>
        <taxon>Eukaryota</taxon>
        <taxon>Fungi</taxon>
        <taxon>Dikarya</taxon>
        <taxon>Ascomycota</taxon>
        <taxon>Pezizomycotina</taxon>
        <taxon>Sordariomycetes</taxon>
        <taxon>Sordariomycetidae</taxon>
        <taxon>Sordariales</taxon>
        <taxon>Lasiosphaeriaceae</taxon>
        <taxon>Immersiella</taxon>
    </lineage>
</organism>
<keyword evidence="3" id="KW-1185">Reference proteome</keyword>
<feature type="compositionally biased region" description="Low complexity" evidence="1">
    <location>
        <begin position="48"/>
        <end position="60"/>
    </location>
</feature>
<sequence>MEARELQVLMVGTGTDGWLRSRARPKRVGQCRGRGDQLVGPGMVGRDASSPSASGMSSLAMIDAQFPPPTLLASTSDHLGRLGSDDPSAAPVHGAGKPESGPASSADLAQTG</sequence>
<evidence type="ECO:0000313" key="2">
    <source>
        <dbReference type="EMBL" id="KAK0612239.1"/>
    </source>
</evidence>
<feature type="region of interest" description="Disordered" evidence="1">
    <location>
        <begin position="22"/>
        <end position="112"/>
    </location>
</feature>
<dbReference type="EMBL" id="JAULSU010000007">
    <property type="protein sequence ID" value="KAK0612239.1"/>
    <property type="molecule type" value="Genomic_DNA"/>
</dbReference>
<gene>
    <name evidence="2" type="ORF">B0T14DRAFT_531835</name>
</gene>
<protein>
    <submittedName>
        <fullName evidence="2">Uncharacterized protein</fullName>
    </submittedName>
</protein>
<evidence type="ECO:0000313" key="3">
    <source>
        <dbReference type="Proteomes" id="UP001175000"/>
    </source>
</evidence>
<name>A0AA39U6S8_9PEZI</name>
<proteinExistence type="predicted"/>
<comment type="caution">
    <text evidence="2">The sequence shown here is derived from an EMBL/GenBank/DDBJ whole genome shotgun (WGS) entry which is preliminary data.</text>
</comment>
<dbReference type="AlphaFoldDB" id="A0AA39U6S8"/>
<dbReference type="Proteomes" id="UP001175000">
    <property type="component" value="Unassembled WGS sequence"/>
</dbReference>